<name>A0A1I7WQL0_HETBA</name>
<dbReference type="AlphaFoldDB" id="A0A1I7WQL0"/>
<organism evidence="6 7">
    <name type="scientific">Heterorhabditis bacteriophora</name>
    <name type="common">Entomopathogenic nematode worm</name>
    <dbReference type="NCBI Taxonomy" id="37862"/>
    <lineage>
        <taxon>Eukaryota</taxon>
        <taxon>Metazoa</taxon>
        <taxon>Ecdysozoa</taxon>
        <taxon>Nematoda</taxon>
        <taxon>Chromadorea</taxon>
        <taxon>Rhabditida</taxon>
        <taxon>Rhabditina</taxon>
        <taxon>Rhabditomorpha</taxon>
        <taxon>Strongyloidea</taxon>
        <taxon>Heterorhabditidae</taxon>
        <taxon>Heterorhabditis</taxon>
    </lineage>
</organism>
<dbReference type="Proteomes" id="UP000095283">
    <property type="component" value="Unplaced"/>
</dbReference>
<evidence type="ECO:0000313" key="7">
    <source>
        <dbReference type="WBParaSite" id="Hba_07377"/>
    </source>
</evidence>
<keyword evidence="5" id="KW-0539">Nucleus</keyword>
<protein>
    <submittedName>
        <fullName evidence="7">RPN7 domain-containing protein</fullName>
    </submittedName>
</protein>
<evidence type="ECO:0000256" key="2">
    <source>
        <dbReference type="ARBA" id="ARBA00004496"/>
    </source>
</evidence>
<evidence type="ECO:0000256" key="3">
    <source>
        <dbReference type="ARBA" id="ARBA00022490"/>
    </source>
</evidence>
<keyword evidence="3" id="KW-0963">Cytoplasm</keyword>
<reference evidence="7" key="1">
    <citation type="submission" date="2016-11" db="UniProtKB">
        <authorList>
            <consortium name="WormBaseParasite"/>
        </authorList>
    </citation>
    <scope>IDENTIFICATION</scope>
</reference>
<keyword evidence="6" id="KW-1185">Reference proteome</keyword>
<evidence type="ECO:0000256" key="4">
    <source>
        <dbReference type="ARBA" id="ARBA00022790"/>
    </source>
</evidence>
<comment type="subcellular location">
    <subcellularLocation>
        <location evidence="2">Cytoplasm</location>
    </subcellularLocation>
    <subcellularLocation>
        <location evidence="1">Nucleus</location>
    </subcellularLocation>
</comment>
<dbReference type="GO" id="GO:0005737">
    <property type="term" value="C:cytoplasm"/>
    <property type="evidence" value="ECO:0007669"/>
    <property type="project" value="UniProtKB-SubCell"/>
</dbReference>
<sequence>MSSDAVPDPEDVMEAEYHDQIADEPIDDFDVDVGNANLEEDFHDREGTPIPEEAVPAANHIGEIDIINYADVRTDSIISVCNPAVDIEFLCQTYTDHALLSRLQFICDHCPPLKRDAIIGMINELHKNSLNVARYTALHAQLEFLEKHPHEQCHLEAPVCDQLWVDHTTVKASGRLDFLLSEYKKQKDEGVKESTRRAMEDLFQHYLAVGQMWLNWMEASIYVGEWQRVDTIYTQAERSMKDAEESESVH</sequence>
<proteinExistence type="predicted"/>
<evidence type="ECO:0000313" key="6">
    <source>
        <dbReference type="Proteomes" id="UP000095283"/>
    </source>
</evidence>
<dbReference type="PANTHER" id="PTHR14145">
    <property type="entry name" value="26S PROTESOME SUBUNIT 6"/>
    <property type="match status" value="1"/>
</dbReference>
<dbReference type="PANTHER" id="PTHR14145:SF2">
    <property type="entry name" value="COP9 SIGNALOSOME COMPLEX SUBUNIT 1"/>
    <property type="match status" value="1"/>
</dbReference>
<keyword evidence="4" id="KW-0736">Signalosome</keyword>
<dbReference type="WBParaSite" id="Hba_07377">
    <property type="protein sequence ID" value="Hba_07377"/>
    <property type="gene ID" value="Hba_07377"/>
</dbReference>
<dbReference type="GO" id="GO:0008180">
    <property type="term" value="C:COP9 signalosome"/>
    <property type="evidence" value="ECO:0007669"/>
    <property type="project" value="UniProtKB-KW"/>
</dbReference>
<evidence type="ECO:0000256" key="5">
    <source>
        <dbReference type="ARBA" id="ARBA00023242"/>
    </source>
</evidence>
<dbReference type="InterPro" id="IPR019585">
    <property type="entry name" value="Rpn7/CSN1"/>
</dbReference>
<evidence type="ECO:0000256" key="1">
    <source>
        <dbReference type="ARBA" id="ARBA00004123"/>
    </source>
</evidence>
<dbReference type="Gene3D" id="1.25.40.570">
    <property type="match status" value="1"/>
</dbReference>
<accession>A0A1I7WQL0</accession>